<name>A0A0N4WNS6_HAEPC</name>
<dbReference type="AlphaFoldDB" id="A0A0N4WNS6"/>
<reference evidence="1 2" key="2">
    <citation type="submission" date="2018-11" db="EMBL/GenBank/DDBJ databases">
        <authorList>
            <consortium name="Pathogen Informatics"/>
        </authorList>
    </citation>
    <scope>NUCLEOTIDE SEQUENCE [LARGE SCALE GENOMIC DNA]</scope>
    <source>
        <strain evidence="1 2">MHpl1</strain>
    </source>
</reference>
<dbReference type="Proteomes" id="UP000268014">
    <property type="component" value="Unassembled WGS sequence"/>
</dbReference>
<dbReference type="PANTHER" id="PTHR22955">
    <property type="entry name" value="RETROTRANSPOSON"/>
    <property type="match status" value="1"/>
</dbReference>
<dbReference type="STRING" id="6290.A0A0N4WNS6"/>
<dbReference type="Pfam" id="PF05380">
    <property type="entry name" value="Peptidase_A17"/>
    <property type="match status" value="1"/>
</dbReference>
<reference evidence="3" key="1">
    <citation type="submission" date="2017-02" db="UniProtKB">
        <authorList>
            <consortium name="WormBaseParasite"/>
        </authorList>
    </citation>
    <scope>IDENTIFICATION</scope>
</reference>
<dbReference type="EMBL" id="UZAF01018032">
    <property type="protein sequence ID" value="VDO47284.1"/>
    <property type="molecule type" value="Genomic_DNA"/>
</dbReference>
<sequence>MARQRLAPTKNKSIAIPRLELLALLIGTRLIKFILKEIKLKISTINIYSDSQVALHSIQSNSNNGIFVNNRCKEIRESLQSWKGNINQTHLYYIPSEQNPADCATRGLTKEQMSHQIWWSGPTFLRQQDKSWPEFQEFTWHTHTDTQQNEQPTVLTISSNIPSGSCLFITKFSSLKTLRQVTALILKFIKHALYDKLTIDSKTRLSSHLPELDHISSNYPLTSLQVSDIESTEALLTRINNATNFKYSNEILSMEDTDTVRVNTTIQTFLTNE</sequence>
<protein>
    <submittedName>
        <fullName evidence="3">RNase H domain-containing protein</fullName>
    </submittedName>
</protein>
<evidence type="ECO:0000313" key="2">
    <source>
        <dbReference type="Proteomes" id="UP000268014"/>
    </source>
</evidence>
<accession>A0A0N4WNS6</accession>
<dbReference type="Gene3D" id="3.30.420.10">
    <property type="entry name" value="Ribonuclease H-like superfamily/Ribonuclease H"/>
    <property type="match status" value="1"/>
</dbReference>
<dbReference type="OrthoDB" id="5854426at2759"/>
<organism evidence="3">
    <name type="scientific">Haemonchus placei</name>
    <name type="common">Barber's pole worm</name>
    <dbReference type="NCBI Taxonomy" id="6290"/>
    <lineage>
        <taxon>Eukaryota</taxon>
        <taxon>Metazoa</taxon>
        <taxon>Ecdysozoa</taxon>
        <taxon>Nematoda</taxon>
        <taxon>Chromadorea</taxon>
        <taxon>Rhabditida</taxon>
        <taxon>Rhabditina</taxon>
        <taxon>Rhabditomorpha</taxon>
        <taxon>Strongyloidea</taxon>
        <taxon>Trichostrongylidae</taxon>
        <taxon>Haemonchus</taxon>
    </lineage>
</organism>
<evidence type="ECO:0000313" key="3">
    <source>
        <dbReference type="WBParaSite" id="HPLM_0001296401-mRNA-1"/>
    </source>
</evidence>
<dbReference type="WBParaSite" id="HPLM_0001296401-mRNA-1">
    <property type="protein sequence ID" value="HPLM_0001296401-mRNA-1"/>
    <property type="gene ID" value="HPLM_0001296401"/>
</dbReference>
<gene>
    <name evidence="1" type="ORF">HPLM_LOCUS12956</name>
</gene>
<dbReference type="PANTHER" id="PTHR22955:SF65">
    <property type="entry name" value="INTEGRASE CATALYTIC DOMAIN-CONTAINING PROTEIN"/>
    <property type="match status" value="1"/>
</dbReference>
<dbReference type="GO" id="GO:0003676">
    <property type="term" value="F:nucleic acid binding"/>
    <property type="evidence" value="ECO:0007669"/>
    <property type="project" value="InterPro"/>
</dbReference>
<proteinExistence type="predicted"/>
<dbReference type="OMA" id="RDEIRYP"/>
<dbReference type="InterPro" id="IPR008042">
    <property type="entry name" value="Retrotrans_Pao"/>
</dbReference>
<dbReference type="InterPro" id="IPR036397">
    <property type="entry name" value="RNaseH_sf"/>
</dbReference>
<evidence type="ECO:0000313" key="1">
    <source>
        <dbReference type="EMBL" id="VDO47284.1"/>
    </source>
</evidence>
<keyword evidence="2" id="KW-1185">Reference proteome</keyword>